<dbReference type="Proteomes" id="UP000694856">
    <property type="component" value="Chromosome 3"/>
</dbReference>
<accession>A0A8B8S2J6</accession>
<dbReference type="KEGG" id="cfr:116660032"/>
<protein>
    <submittedName>
        <fullName evidence="3">Uncharacterized protein LOC116660032</fullName>
    </submittedName>
</protein>
<feature type="compositionally biased region" description="Low complexity" evidence="1">
    <location>
        <begin position="90"/>
        <end position="103"/>
    </location>
</feature>
<feature type="region of interest" description="Disordered" evidence="1">
    <location>
        <begin position="294"/>
        <end position="315"/>
    </location>
</feature>
<dbReference type="RefSeq" id="XP_032324433.1">
    <property type="nucleotide sequence ID" value="XM_032468542.1"/>
</dbReference>
<proteinExistence type="predicted"/>
<reference evidence="3" key="1">
    <citation type="submission" date="2025-08" db="UniProtKB">
        <authorList>
            <consortium name="RefSeq"/>
        </authorList>
    </citation>
    <scope>IDENTIFICATION</scope>
    <source>
        <tissue evidence="3">Ear skin</tissue>
    </source>
</reference>
<feature type="region of interest" description="Disordered" evidence="1">
    <location>
        <begin position="90"/>
        <end position="121"/>
    </location>
</feature>
<evidence type="ECO:0000313" key="2">
    <source>
        <dbReference type="Proteomes" id="UP000694856"/>
    </source>
</evidence>
<feature type="region of interest" description="Disordered" evidence="1">
    <location>
        <begin position="39"/>
        <end position="60"/>
    </location>
</feature>
<organism evidence="2 3">
    <name type="scientific">Camelus ferus</name>
    <name type="common">Wild bactrian camel</name>
    <name type="synonym">Camelus bactrianus ferus</name>
    <dbReference type="NCBI Taxonomy" id="419612"/>
    <lineage>
        <taxon>Eukaryota</taxon>
        <taxon>Metazoa</taxon>
        <taxon>Chordata</taxon>
        <taxon>Craniata</taxon>
        <taxon>Vertebrata</taxon>
        <taxon>Euteleostomi</taxon>
        <taxon>Mammalia</taxon>
        <taxon>Eutheria</taxon>
        <taxon>Laurasiatheria</taxon>
        <taxon>Artiodactyla</taxon>
        <taxon>Tylopoda</taxon>
        <taxon>Camelidae</taxon>
        <taxon>Camelus</taxon>
    </lineage>
</organism>
<keyword evidence="2" id="KW-1185">Reference proteome</keyword>
<sequence>MENPGDPLGPTFGLPDGAGGARTSSEFSAEIWALNSAAKDRAATALPRRSSERQGVRLQPTPLLAHSAAEALGTQQRRFSVGPTARNARLGAAAATSVATPAAERSRSPTLSEPRPPARRCTEKVRLGRPGAPHLPSGSAPFCGSRGRGRYALSALWCLRFILSCICLPSVARPGGAVASSARSSSPPCAPETAGLPVPSFSTRAAHKPGAARDPDRAGSCLAGDVCAVPGARPHFPASRQQRDPERLILGSALSWCEGRLPPGWRKQHPSRLYPPQAQNPTLRRGWRLLLPPLKSTRSNSGKEMSREGEGWEDQIRDGSVPANHTRSLPGPPVLGCPNYLLRLERCLAGSGALGSKPHSALLSPAPPHDPAGIEVSFLEILRFILSFPLWFTVQSKTLRSVASSHDQNGTGGAMEQSWTCGHWKRQQDSAVFPAPSPPLCPAPPPFFLARGSFD</sequence>
<name>A0A8B8S2J6_CAMFR</name>
<feature type="region of interest" description="Disordered" evidence="1">
    <location>
        <begin position="177"/>
        <end position="218"/>
    </location>
</feature>
<feature type="compositionally biased region" description="Basic and acidic residues" evidence="1">
    <location>
        <begin position="304"/>
        <end position="315"/>
    </location>
</feature>
<evidence type="ECO:0000256" key="1">
    <source>
        <dbReference type="SAM" id="MobiDB-lite"/>
    </source>
</evidence>
<gene>
    <name evidence="3" type="primary">LOC116660032</name>
</gene>
<feature type="compositionally biased region" description="Low complexity" evidence="1">
    <location>
        <begin position="177"/>
        <end position="187"/>
    </location>
</feature>
<dbReference type="GeneID" id="116660032"/>
<dbReference type="AlphaFoldDB" id="A0A8B8S2J6"/>
<evidence type="ECO:0000313" key="3">
    <source>
        <dbReference type="RefSeq" id="XP_032324433.1"/>
    </source>
</evidence>
<feature type="region of interest" description="Disordered" evidence="1">
    <location>
        <begin position="1"/>
        <end position="25"/>
    </location>
</feature>